<comment type="subcellular location">
    <subcellularLocation>
        <location evidence="1">Nucleus</location>
    </subcellularLocation>
</comment>
<keyword evidence="6" id="KW-1185">Reference proteome</keyword>
<evidence type="ECO:0000256" key="3">
    <source>
        <dbReference type="ARBA" id="ARBA00022737"/>
    </source>
</evidence>
<keyword evidence="4" id="KW-0539">Nucleus</keyword>
<protein>
    <submittedName>
        <fullName evidence="5">F-box-like wd repeat-containing protein tbl1xr1</fullName>
    </submittedName>
</protein>
<dbReference type="SMART" id="SM00667">
    <property type="entry name" value="LisH"/>
    <property type="match status" value="1"/>
</dbReference>
<dbReference type="Pfam" id="PF08513">
    <property type="entry name" value="LisH"/>
    <property type="match status" value="1"/>
</dbReference>
<accession>W7TZ27</accession>
<organism evidence="5 6">
    <name type="scientific">Nannochloropsis gaditana</name>
    <dbReference type="NCBI Taxonomy" id="72520"/>
    <lineage>
        <taxon>Eukaryota</taxon>
        <taxon>Sar</taxon>
        <taxon>Stramenopiles</taxon>
        <taxon>Ochrophyta</taxon>
        <taxon>Eustigmatophyceae</taxon>
        <taxon>Eustigmatales</taxon>
        <taxon>Monodopsidaceae</taxon>
        <taxon>Nannochloropsis</taxon>
    </lineage>
</organism>
<dbReference type="OrthoDB" id="1367865at2759"/>
<evidence type="ECO:0000256" key="4">
    <source>
        <dbReference type="ARBA" id="ARBA00023242"/>
    </source>
</evidence>
<dbReference type="InterPro" id="IPR045183">
    <property type="entry name" value="Ebi-like"/>
</dbReference>
<evidence type="ECO:0000313" key="5">
    <source>
        <dbReference type="EMBL" id="EWM25654.1"/>
    </source>
</evidence>
<dbReference type="GO" id="GO:0003714">
    <property type="term" value="F:transcription corepressor activity"/>
    <property type="evidence" value="ECO:0007669"/>
    <property type="project" value="InterPro"/>
</dbReference>
<proteinExistence type="predicted"/>
<reference evidence="5 6" key="1">
    <citation type="journal article" date="2014" name="Mol. Plant">
        <title>Chromosome Scale Genome Assembly and Transcriptome Profiling of Nannochloropsis gaditana in Nitrogen Depletion.</title>
        <authorList>
            <person name="Corteggiani Carpinelli E."/>
            <person name="Telatin A."/>
            <person name="Vitulo N."/>
            <person name="Forcato C."/>
            <person name="D'Angelo M."/>
            <person name="Schiavon R."/>
            <person name="Vezzi A."/>
            <person name="Giacometti G.M."/>
            <person name="Morosinotto T."/>
            <person name="Valle G."/>
        </authorList>
    </citation>
    <scope>NUCLEOTIDE SEQUENCE [LARGE SCALE GENOMIC DNA]</scope>
    <source>
        <strain evidence="5 6">B-31</strain>
    </source>
</reference>
<dbReference type="PANTHER" id="PTHR22846:SF2">
    <property type="entry name" value="F-BOX-LIKE_WD REPEAT-CONTAINING PROTEIN EBI"/>
    <property type="match status" value="1"/>
</dbReference>
<sequence>MSFNTDEVNILVHRYLVESGYSHSAFTFFNEGGLDKTNLRAADVPPGALIAYLQKGLEYVSIEEHINEDGSLKQCEEPFTLITPHICSNLRKTEGRLRKAYSSFPPSFPLSLPFSFPPLP</sequence>
<dbReference type="Gene3D" id="1.20.960.30">
    <property type="match status" value="1"/>
</dbReference>
<gene>
    <name evidence="5" type="ORF">Naga_100500g1</name>
</gene>
<dbReference type="GO" id="GO:0000118">
    <property type="term" value="C:histone deacetylase complex"/>
    <property type="evidence" value="ECO:0007669"/>
    <property type="project" value="TreeGrafter"/>
</dbReference>
<dbReference type="AlphaFoldDB" id="W7TZ27"/>
<dbReference type="InterPro" id="IPR006594">
    <property type="entry name" value="LisH"/>
</dbReference>
<keyword evidence="2" id="KW-0853">WD repeat</keyword>
<dbReference type="Proteomes" id="UP000019335">
    <property type="component" value="Chromosome 10"/>
</dbReference>
<name>W7TZ27_9STRA</name>
<comment type="caution">
    <text evidence="5">The sequence shown here is derived from an EMBL/GenBank/DDBJ whole genome shotgun (WGS) entry which is preliminary data.</text>
</comment>
<evidence type="ECO:0000256" key="1">
    <source>
        <dbReference type="ARBA" id="ARBA00004123"/>
    </source>
</evidence>
<evidence type="ECO:0000256" key="2">
    <source>
        <dbReference type="ARBA" id="ARBA00022574"/>
    </source>
</evidence>
<keyword evidence="3" id="KW-0677">Repeat</keyword>
<dbReference type="PROSITE" id="PS50896">
    <property type="entry name" value="LISH"/>
    <property type="match status" value="1"/>
</dbReference>
<dbReference type="FunFam" id="1.20.960.30:FF:000001">
    <property type="entry name" value="F-box-like/WD repeat-containing protein TBL1XR1"/>
    <property type="match status" value="1"/>
</dbReference>
<evidence type="ECO:0000313" key="6">
    <source>
        <dbReference type="Proteomes" id="UP000019335"/>
    </source>
</evidence>
<dbReference type="EMBL" id="AZIL01000868">
    <property type="protein sequence ID" value="EWM25654.1"/>
    <property type="molecule type" value="Genomic_DNA"/>
</dbReference>
<dbReference type="PANTHER" id="PTHR22846">
    <property type="entry name" value="WD40 REPEAT PROTEIN"/>
    <property type="match status" value="1"/>
</dbReference>
<dbReference type="GO" id="GO:0006357">
    <property type="term" value="P:regulation of transcription by RNA polymerase II"/>
    <property type="evidence" value="ECO:0007669"/>
    <property type="project" value="TreeGrafter"/>
</dbReference>